<dbReference type="Pfam" id="PF01435">
    <property type="entry name" value="Peptidase_M48"/>
    <property type="match status" value="1"/>
</dbReference>
<evidence type="ECO:0000256" key="1">
    <source>
        <dbReference type="ARBA" id="ARBA00001947"/>
    </source>
</evidence>
<feature type="region of interest" description="Disordered" evidence="12">
    <location>
        <begin position="1"/>
        <end position="35"/>
    </location>
</feature>
<dbReference type="EC" id="3.4.24.-" evidence="15"/>
<evidence type="ECO:0000256" key="13">
    <source>
        <dbReference type="SAM" id="Phobius"/>
    </source>
</evidence>
<feature type="transmembrane region" description="Helical" evidence="13">
    <location>
        <begin position="118"/>
        <end position="138"/>
    </location>
</feature>
<evidence type="ECO:0000256" key="9">
    <source>
        <dbReference type="ARBA" id="ARBA00022989"/>
    </source>
</evidence>
<dbReference type="GeneID" id="29743017"/>
<organism evidence="15 16">
    <name type="scientific">Rothia dentocariosa (strain ATCC 17931 / CDC X599 / XDIA)</name>
    <dbReference type="NCBI Taxonomy" id="762948"/>
    <lineage>
        <taxon>Bacteria</taxon>
        <taxon>Bacillati</taxon>
        <taxon>Actinomycetota</taxon>
        <taxon>Actinomycetes</taxon>
        <taxon>Micrococcales</taxon>
        <taxon>Micrococcaceae</taxon>
        <taxon>Rothia</taxon>
    </lineage>
</organism>
<dbReference type="Proteomes" id="UP000000387">
    <property type="component" value="Chromosome"/>
</dbReference>
<feature type="compositionally biased region" description="Polar residues" evidence="12">
    <location>
        <begin position="526"/>
        <end position="535"/>
    </location>
</feature>
<dbReference type="KEGG" id="rdn:HMPREF0733_10742"/>
<evidence type="ECO:0000256" key="11">
    <source>
        <dbReference type="ARBA" id="ARBA00023136"/>
    </source>
</evidence>
<dbReference type="HOGENOM" id="CLU_508869_0_0_11"/>
<name>E3H252_ROTDC</name>
<accession>E3H252</accession>
<feature type="compositionally biased region" description="Basic and acidic residues" evidence="12">
    <location>
        <begin position="512"/>
        <end position="525"/>
    </location>
</feature>
<keyword evidence="6" id="KW-0479">Metal-binding</keyword>
<dbReference type="Gene3D" id="3.30.2010.10">
    <property type="entry name" value="Metalloproteases ('zincins'), catalytic domain"/>
    <property type="match status" value="1"/>
</dbReference>
<proteinExistence type="predicted"/>
<evidence type="ECO:0000256" key="2">
    <source>
        <dbReference type="ARBA" id="ARBA00004651"/>
    </source>
</evidence>
<keyword evidence="7 15" id="KW-0378">Hydrolase</keyword>
<reference evidence="16" key="1">
    <citation type="submission" date="2010-10" db="EMBL/GenBank/DDBJ databases">
        <title>The complete genome of Rothia dentocariosa ATCC 17931.</title>
        <authorList>
            <person name="Muzny D."/>
            <person name="Qin X."/>
            <person name="Buhay C."/>
            <person name="Dugan-Rocha S."/>
            <person name="Ding Y."/>
            <person name="Chen G."/>
            <person name="Hawes A."/>
            <person name="Holder M."/>
            <person name="Jhangiani S."/>
            <person name="Johnson A."/>
            <person name="Khan Z."/>
            <person name="Li Z."/>
            <person name="Liu W."/>
            <person name="Liu X."/>
            <person name="Perez L."/>
            <person name="Shen H."/>
            <person name="Wang Q."/>
            <person name="Watt J."/>
            <person name="Xi L."/>
            <person name="Xin Y."/>
            <person name="Zhou J."/>
            <person name="Deng J."/>
            <person name="Jiang H."/>
            <person name="Liu Y."/>
            <person name="Qu J."/>
            <person name="Song X.-Z."/>
            <person name="Zhang L."/>
            <person name="Villasana D."/>
            <person name="Johnson A."/>
            <person name="Liu J."/>
            <person name="Liyanage D."/>
            <person name="Lorensuhewa L."/>
            <person name="Robinson T."/>
            <person name="Song A."/>
            <person name="Song B.-B."/>
            <person name="Dinh H."/>
            <person name="Thornton R."/>
            <person name="Coyle M."/>
            <person name="Francisco L."/>
            <person name="Jackson L."/>
            <person name="Javaid M."/>
            <person name="Korchina V."/>
            <person name="Kovar C."/>
            <person name="Mata R."/>
            <person name="Mathew T."/>
            <person name="Ngo R."/>
            <person name="Nguyen L."/>
            <person name="Nguyen N."/>
            <person name="Okwuonu G."/>
            <person name="Ongeri F."/>
            <person name="Pham C."/>
            <person name="Simmons D."/>
            <person name="Wilczek-Boney K."/>
            <person name="Hale W."/>
            <person name="Jakkamsetti A."/>
            <person name="Pham P."/>
            <person name="Ruth R."/>
            <person name="San Lucas F."/>
            <person name="Warren J."/>
            <person name="Zhang J."/>
            <person name="Zhao Z."/>
            <person name="Zhou C."/>
            <person name="Zhu D."/>
            <person name="Lee S."/>
            <person name="Bess C."/>
            <person name="Blankenburg K."/>
            <person name="Forbes L."/>
            <person name="Fu Q."/>
            <person name="Gubbala S."/>
            <person name="Hirani K."/>
            <person name="Jayaseelan J.C."/>
            <person name="Lara F."/>
            <person name="Munidasa M."/>
            <person name="Palculict T."/>
            <person name="Patil S."/>
            <person name="Pu L.-L."/>
            <person name="Saada N."/>
            <person name="Tang L."/>
            <person name="Weissenberger G."/>
            <person name="Zhu Y."/>
            <person name="Hemphill L."/>
            <person name="Shang Y."/>
            <person name="Youmans B."/>
            <person name="Ayvaz T."/>
            <person name="Ross M."/>
            <person name="Santibanez J."/>
            <person name="Aqrawi P."/>
            <person name="Gross S."/>
            <person name="Joshi V."/>
            <person name="Fowler G."/>
            <person name="Nazareth L."/>
            <person name="Reid J."/>
            <person name="Worley K."/>
            <person name="Petrosino J."/>
            <person name="Highlander S."/>
            <person name="Gibbs R."/>
        </authorList>
    </citation>
    <scope>NUCLEOTIDE SEQUENCE [LARGE SCALE GENOMIC DNA]</scope>
    <source>
        <strain evidence="16">ATCC 17931 / CDC X599 / XDIA</strain>
    </source>
</reference>
<dbReference type="PANTHER" id="PTHR43221">
    <property type="entry name" value="PROTEASE HTPX"/>
    <property type="match status" value="1"/>
</dbReference>
<evidence type="ECO:0000313" key="15">
    <source>
        <dbReference type="EMBL" id="ADP40200.1"/>
    </source>
</evidence>
<dbReference type="GO" id="GO:0005886">
    <property type="term" value="C:plasma membrane"/>
    <property type="evidence" value="ECO:0007669"/>
    <property type="project" value="UniProtKB-SubCell"/>
</dbReference>
<feature type="domain" description="Peptidase M48" evidence="14">
    <location>
        <begin position="152"/>
        <end position="328"/>
    </location>
</feature>
<dbReference type="GO" id="GO:0004222">
    <property type="term" value="F:metalloendopeptidase activity"/>
    <property type="evidence" value="ECO:0007669"/>
    <property type="project" value="InterPro"/>
</dbReference>
<keyword evidence="10" id="KW-0482">Metalloprotease</keyword>
<dbReference type="GO" id="GO:0006508">
    <property type="term" value="P:proteolysis"/>
    <property type="evidence" value="ECO:0007669"/>
    <property type="project" value="UniProtKB-KW"/>
</dbReference>
<dbReference type="GO" id="GO:0046872">
    <property type="term" value="F:metal ion binding"/>
    <property type="evidence" value="ECO:0007669"/>
    <property type="project" value="UniProtKB-KW"/>
</dbReference>
<evidence type="ECO:0000256" key="7">
    <source>
        <dbReference type="ARBA" id="ARBA00022801"/>
    </source>
</evidence>
<feature type="compositionally biased region" description="Low complexity" evidence="12">
    <location>
        <begin position="470"/>
        <end position="481"/>
    </location>
</feature>
<evidence type="ECO:0000256" key="12">
    <source>
        <dbReference type="SAM" id="MobiDB-lite"/>
    </source>
</evidence>
<keyword evidence="3" id="KW-1003">Cell membrane</keyword>
<sequence>MSQHTPGAEPPLPNDVSQGWLPEDKRQTPQSPLPQPKFWGYQSLIPHKMLNALRHPGEIPWLVAAYAVTLAVYLGLLIFFIETIVSRDRYNDLEWTSSSRYSTMSYAERVFNDYAEQAITLLILAPLVILIARALFYAQQRVRGIRISPTQFPEAYAMVAEAAYAAGLRRVPDAYVVSGNGVLNAFASGHGFRRFIAINSDLFEVGGQSRDPQALRFIIGHEVGHIAAGHVGYFRLLFTQTFMRIPVVGQALSRAQEYTADNFGYRYCPEGGPGAIKVLTAGKYLNQQVNFDEFADRAVNDQGFAIWLINLISTHPVLTWRAHALRNRHEPGRLFWRPQFNPPSAPPSLIPSQEPPAQWPDPIQATGFMDEQKPAWEDYNLNTVKTYPAPQGAPKIQGTLFAGWEDAQARAARAAYAARWEQYAASQGVPGYVPGYGYPMQPAPGQPGYGQPMPNQPPPWQSGSGQFEADQPAPDQANQGQPQPPQPEQQGHTEPPKDATEPGVALNQPIKPADDQHPEQKRSEQQDQQGNDTSD</sequence>
<evidence type="ECO:0000259" key="14">
    <source>
        <dbReference type="Pfam" id="PF01435"/>
    </source>
</evidence>
<dbReference type="InterPro" id="IPR001915">
    <property type="entry name" value="Peptidase_M48"/>
</dbReference>
<dbReference type="InterPro" id="IPR050083">
    <property type="entry name" value="HtpX_protease"/>
</dbReference>
<dbReference type="RefSeq" id="WP_013398005.1">
    <property type="nucleotide sequence ID" value="NC_014643.1"/>
</dbReference>
<keyword evidence="5 13" id="KW-0812">Transmembrane</keyword>
<dbReference type="CDD" id="cd07325">
    <property type="entry name" value="M48_Ste24p_like"/>
    <property type="match status" value="1"/>
</dbReference>
<dbReference type="PANTHER" id="PTHR43221:SF1">
    <property type="entry name" value="PROTEASE HTPX"/>
    <property type="match status" value="1"/>
</dbReference>
<keyword evidence="9 13" id="KW-1133">Transmembrane helix</keyword>
<evidence type="ECO:0000256" key="6">
    <source>
        <dbReference type="ARBA" id="ARBA00022723"/>
    </source>
</evidence>
<evidence type="ECO:0000256" key="8">
    <source>
        <dbReference type="ARBA" id="ARBA00022833"/>
    </source>
</evidence>
<keyword evidence="4" id="KW-0645">Protease</keyword>
<protein>
    <submittedName>
        <fullName evidence="15">Peptidase, M48 family</fullName>
        <ecNumber evidence="15">3.4.24.-</ecNumber>
    </submittedName>
</protein>
<evidence type="ECO:0000256" key="10">
    <source>
        <dbReference type="ARBA" id="ARBA00023049"/>
    </source>
</evidence>
<feature type="region of interest" description="Disordered" evidence="12">
    <location>
        <begin position="443"/>
        <end position="535"/>
    </location>
</feature>
<evidence type="ECO:0000256" key="4">
    <source>
        <dbReference type="ARBA" id="ARBA00022670"/>
    </source>
</evidence>
<dbReference type="eggNOG" id="COG0501">
    <property type="taxonomic scope" value="Bacteria"/>
</dbReference>
<dbReference type="EMBL" id="CP002280">
    <property type="protein sequence ID" value="ADP40200.1"/>
    <property type="molecule type" value="Genomic_DNA"/>
</dbReference>
<comment type="cofactor">
    <cofactor evidence="1">
        <name>Zn(2+)</name>
        <dbReference type="ChEBI" id="CHEBI:29105"/>
    </cofactor>
</comment>
<comment type="subcellular location">
    <subcellularLocation>
        <location evidence="2">Cell membrane</location>
        <topology evidence="2">Multi-pass membrane protein</topology>
    </subcellularLocation>
</comment>
<gene>
    <name evidence="15" type="ordered locus">HMPREF0733_10742</name>
</gene>
<evidence type="ECO:0000313" key="16">
    <source>
        <dbReference type="Proteomes" id="UP000000387"/>
    </source>
</evidence>
<evidence type="ECO:0000256" key="5">
    <source>
        <dbReference type="ARBA" id="ARBA00022692"/>
    </source>
</evidence>
<keyword evidence="8" id="KW-0862">Zinc</keyword>
<feature type="transmembrane region" description="Helical" evidence="13">
    <location>
        <begin position="59"/>
        <end position="81"/>
    </location>
</feature>
<evidence type="ECO:0000256" key="3">
    <source>
        <dbReference type="ARBA" id="ARBA00022475"/>
    </source>
</evidence>
<dbReference type="AlphaFoldDB" id="E3H252"/>
<keyword evidence="11 13" id="KW-0472">Membrane</keyword>